<dbReference type="EMBL" id="MEZJ01000028">
    <property type="protein sequence ID" value="OGD53707.1"/>
    <property type="molecule type" value="Genomic_DNA"/>
</dbReference>
<feature type="transmembrane region" description="Helical" evidence="8">
    <location>
        <begin position="365"/>
        <end position="383"/>
    </location>
</feature>
<feature type="transmembrane region" description="Helical" evidence="8">
    <location>
        <begin position="122"/>
        <end position="139"/>
    </location>
</feature>
<feature type="transmembrane region" description="Helical" evidence="8">
    <location>
        <begin position="145"/>
        <end position="165"/>
    </location>
</feature>
<keyword evidence="3" id="KW-0328">Glycosyltransferase</keyword>
<evidence type="ECO:0000256" key="1">
    <source>
        <dbReference type="ARBA" id="ARBA00004651"/>
    </source>
</evidence>
<keyword evidence="4" id="KW-0808">Transferase</keyword>
<evidence type="ECO:0000256" key="2">
    <source>
        <dbReference type="ARBA" id="ARBA00022475"/>
    </source>
</evidence>
<feature type="transmembrane region" description="Helical" evidence="8">
    <location>
        <begin position="209"/>
        <end position="229"/>
    </location>
</feature>
<feature type="transmembrane region" description="Helical" evidence="8">
    <location>
        <begin position="311"/>
        <end position="329"/>
    </location>
</feature>
<keyword evidence="6 8" id="KW-1133">Transmembrane helix</keyword>
<evidence type="ECO:0000256" key="4">
    <source>
        <dbReference type="ARBA" id="ARBA00022679"/>
    </source>
</evidence>
<protein>
    <recommendedName>
        <fullName evidence="11">Glycosyltransferase RgtA/B/C/D-like domain-containing protein</fullName>
    </recommendedName>
</protein>
<feature type="transmembrane region" description="Helical" evidence="8">
    <location>
        <begin position="69"/>
        <end position="89"/>
    </location>
</feature>
<evidence type="ECO:0000256" key="8">
    <source>
        <dbReference type="SAM" id="Phobius"/>
    </source>
</evidence>
<comment type="caution">
    <text evidence="9">The sequence shown here is derived from an EMBL/GenBank/DDBJ whole genome shotgun (WGS) entry which is preliminary data.</text>
</comment>
<dbReference type="PANTHER" id="PTHR33908:SF11">
    <property type="entry name" value="MEMBRANE PROTEIN"/>
    <property type="match status" value="1"/>
</dbReference>
<evidence type="ECO:0000256" key="6">
    <source>
        <dbReference type="ARBA" id="ARBA00022989"/>
    </source>
</evidence>
<evidence type="ECO:0008006" key="11">
    <source>
        <dbReference type="Google" id="ProtNLM"/>
    </source>
</evidence>
<evidence type="ECO:0000256" key="5">
    <source>
        <dbReference type="ARBA" id="ARBA00022692"/>
    </source>
</evidence>
<name>A0A1F5DEU6_9BACT</name>
<feature type="transmembrane region" description="Helical" evidence="8">
    <location>
        <begin position="6"/>
        <end position="26"/>
    </location>
</feature>
<keyword evidence="2" id="KW-1003">Cell membrane</keyword>
<keyword evidence="5 8" id="KW-0812">Transmembrane</keyword>
<dbReference type="GO" id="GO:0005886">
    <property type="term" value="C:plasma membrane"/>
    <property type="evidence" value="ECO:0007669"/>
    <property type="project" value="UniProtKB-SubCell"/>
</dbReference>
<dbReference type="GO" id="GO:0016763">
    <property type="term" value="F:pentosyltransferase activity"/>
    <property type="evidence" value="ECO:0007669"/>
    <property type="project" value="TreeGrafter"/>
</dbReference>
<keyword evidence="7 8" id="KW-0472">Membrane</keyword>
<reference evidence="9 10" key="1">
    <citation type="journal article" date="2016" name="Nat. Commun.">
        <title>Thousands of microbial genomes shed light on interconnected biogeochemical processes in an aquifer system.</title>
        <authorList>
            <person name="Anantharaman K."/>
            <person name="Brown C.T."/>
            <person name="Hug L.A."/>
            <person name="Sharon I."/>
            <person name="Castelle C.J."/>
            <person name="Probst A.J."/>
            <person name="Thomas B.C."/>
            <person name="Singh A."/>
            <person name="Wilkins M.J."/>
            <person name="Karaoz U."/>
            <person name="Brodie E.L."/>
            <person name="Williams K.H."/>
            <person name="Hubbard S.S."/>
            <person name="Banfield J.F."/>
        </authorList>
    </citation>
    <scope>NUCLEOTIDE SEQUENCE [LARGE SCALE GENOMIC DNA]</scope>
</reference>
<evidence type="ECO:0000313" key="10">
    <source>
        <dbReference type="Proteomes" id="UP000178758"/>
    </source>
</evidence>
<organism evidence="9 10">
    <name type="scientific">Candidatus Beckwithbacteria bacterium RBG_13_35_6</name>
    <dbReference type="NCBI Taxonomy" id="1797456"/>
    <lineage>
        <taxon>Bacteria</taxon>
        <taxon>Candidatus Beckwithiibacteriota</taxon>
    </lineage>
</organism>
<accession>A0A1F5DEU6</accession>
<evidence type="ECO:0000313" key="9">
    <source>
        <dbReference type="EMBL" id="OGD53707.1"/>
    </source>
</evidence>
<proteinExistence type="predicted"/>
<dbReference type="PANTHER" id="PTHR33908">
    <property type="entry name" value="MANNOSYLTRANSFERASE YKCB-RELATED"/>
    <property type="match status" value="1"/>
</dbReference>
<feature type="transmembrane region" description="Helical" evidence="8">
    <location>
        <begin position="95"/>
        <end position="113"/>
    </location>
</feature>
<evidence type="ECO:0000256" key="3">
    <source>
        <dbReference type="ARBA" id="ARBA00022676"/>
    </source>
</evidence>
<comment type="subcellular location">
    <subcellularLocation>
        <location evidence="1">Cell membrane</location>
        <topology evidence="1">Multi-pass membrane protein</topology>
    </subcellularLocation>
</comment>
<dbReference type="GO" id="GO:0009103">
    <property type="term" value="P:lipopolysaccharide biosynthetic process"/>
    <property type="evidence" value="ECO:0007669"/>
    <property type="project" value="UniProtKB-ARBA"/>
</dbReference>
<gene>
    <name evidence="9" type="ORF">A3J78_02090</name>
</gene>
<evidence type="ECO:0000256" key="7">
    <source>
        <dbReference type="ARBA" id="ARBA00023136"/>
    </source>
</evidence>
<dbReference type="Proteomes" id="UP000178758">
    <property type="component" value="Unassembled WGS sequence"/>
</dbReference>
<feature type="transmembrane region" description="Helical" evidence="8">
    <location>
        <begin position="335"/>
        <end position="353"/>
    </location>
</feature>
<feature type="transmembrane region" description="Helical" evidence="8">
    <location>
        <begin position="172"/>
        <end position="197"/>
    </location>
</feature>
<dbReference type="InterPro" id="IPR050297">
    <property type="entry name" value="LipidA_mod_glycosyltrf_83"/>
</dbReference>
<dbReference type="AlphaFoldDB" id="A0A1F5DEU6"/>
<sequence>MNFTLLKKGLPVSISVFFFIFFIYLFSNHNLKNNYKHQVLLADSLVKGRCDLISNPLNYHDVFPVKGKLYTAFSPLPILFLTPLTMVFGTNTNQVLLSIIIGALNSAILYLILKKLKINLKNIYLIMVAFSLGTINWYASVIGTSWYFSHIIAVFCLLLSLYFIFDKKIFIAGLFFGFAFASRFPIITALPALLVLITALTVKNRLKKILTFIGGIFPGLLIIFSYNYCRFGSLWETGYTYANLVYTAYEPTPSFSLQYLPRNLYIFLFKGYDFISQFPWLNPDPQGLSIFLTSPFLIFAFKAGKNKKITLPFWTAVLSIAAVVLTYFLTGWYQFGYRFLLDFLPFLIILTALGMEKINSNLVKLSLISISIVFNALGVYWGLKLGW</sequence>